<gene>
    <name evidence="1" type="ORF">L1987_50151</name>
</gene>
<reference evidence="2" key="1">
    <citation type="journal article" date="2022" name="Mol. Ecol. Resour.">
        <title>The genomes of chicory, endive, great burdock and yacon provide insights into Asteraceae palaeo-polyploidization history and plant inulin production.</title>
        <authorList>
            <person name="Fan W."/>
            <person name="Wang S."/>
            <person name="Wang H."/>
            <person name="Wang A."/>
            <person name="Jiang F."/>
            <person name="Liu H."/>
            <person name="Zhao H."/>
            <person name="Xu D."/>
            <person name="Zhang Y."/>
        </authorList>
    </citation>
    <scope>NUCLEOTIDE SEQUENCE [LARGE SCALE GENOMIC DNA]</scope>
    <source>
        <strain evidence="2">cv. Yunnan</strain>
    </source>
</reference>
<proteinExistence type="predicted"/>
<evidence type="ECO:0000313" key="1">
    <source>
        <dbReference type="EMBL" id="KAI3775572.1"/>
    </source>
</evidence>
<keyword evidence="2" id="KW-1185">Reference proteome</keyword>
<organism evidence="1 2">
    <name type="scientific">Smallanthus sonchifolius</name>
    <dbReference type="NCBI Taxonomy" id="185202"/>
    <lineage>
        <taxon>Eukaryota</taxon>
        <taxon>Viridiplantae</taxon>
        <taxon>Streptophyta</taxon>
        <taxon>Embryophyta</taxon>
        <taxon>Tracheophyta</taxon>
        <taxon>Spermatophyta</taxon>
        <taxon>Magnoliopsida</taxon>
        <taxon>eudicotyledons</taxon>
        <taxon>Gunneridae</taxon>
        <taxon>Pentapetalae</taxon>
        <taxon>asterids</taxon>
        <taxon>campanulids</taxon>
        <taxon>Asterales</taxon>
        <taxon>Asteraceae</taxon>
        <taxon>Asteroideae</taxon>
        <taxon>Heliantheae alliance</taxon>
        <taxon>Millerieae</taxon>
        <taxon>Smallanthus</taxon>
    </lineage>
</organism>
<name>A0ACB9FYB6_9ASTR</name>
<evidence type="ECO:0000313" key="2">
    <source>
        <dbReference type="Proteomes" id="UP001056120"/>
    </source>
</evidence>
<dbReference type="Proteomes" id="UP001056120">
    <property type="component" value="Linkage Group LG16"/>
</dbReference>
<sequence length="108" mass="12098">MHASFTRSPYKSVFVVLGVGTTHRLYTIIDRSPLTLTGRVKSLAIKHIAGECMQFEADWILKVDIVEEGDRLELVEQDSEGQCGSECKTIERACQEVIGYLNTHTLGR</sequence>
<accession>A0ACB9FYB6</accession>
<reference evidence="1 2" key="2">
    <citation type="journal article" date="2022" name="Mol. Ecol. Resour.">
        <title>The genomes of chicory, endive, great burdock and yacon provide insights into Asteraceae paleo-polyploidization history and plant inulin production.</title>
        <authorList>
            <person name="Fan W."/>
            <person name="Wang S."/>
            <person name="Wang H."/>
            <person name="Wang A."/>
            <person name="Jiang F."/>
            <person name="Liu H."/>
            <person name="Zhao H."/>
            <person name="Xu D."/>
            <person name="Zhang Y."/>
        </authorList>
    </citation>
    <scope>NUCLEOTIDE SEQUENCE [LARGE SCALE GENOMIC DNA]</scope>
    <source>
        <strain evidence="2">cv. Yunnan</strain>
        <tissue evidence="1">Leaves</tissue>
    </source>
</reference>
<dbReference type="EMBL" id="CM042033">
    <property type="protein sequence ID" value="KAI3775572.1"/>
    <property type="molecule type" value="Genomic_DNA"/>
</dbReference>
<protein>
    <submittedName>
        <fullName evidence="1">Uncharacterized protein</fullName>
    </submittedName>
</protein>
<comment type="caution">
    <text evidence="1">The sequence shown here is derived from an EMBL/GenBank/DDBJ whole genome shotgun (WGS) entry which is preliminary data.</text>
</comment>